<evidence type="ECO:0000256" key="2">
    <source>
        <dbReference type="ARBA" id="ARBA00009184"/>
    </source>
</evidence>
<protein>
    <recommendedName>
        <fullName evidence="4">Histidinol-phosphatase</fullName>
        <ecNumber evidence="3">3.1.3.15</ecNumber>
    </recommendedName>
    <alternativeName>
        <fullName evidence="8">Histidinol-phosphate phosphatase</fullName>
    </alternativeName>
</protein>
<dbReference type="EC" id="3.1.3.15" evidence="3"/>
<evidence type="ECO:0000256" key="8">
    <source>
        <dbReference type="ARBA" id="ARBA00033209"/>
    </source>
</evidence>
<dbReference type="InterPro" id="IPR006385">
    <property type="entry name" value="HAD_hydro_SerB1"/>
</dbReference>
<dbReference type="FunFam" id="3.40.50.1000:FF:000025">
    <property type="entry name" value="HAD hydrolase, family IB"/>
    <property type="match status" value="1"/>
</dbReference>
<organism evidence="11 12">
    <name type="scientific">Inmirania thermothiophila</name>
    <dbReference type="NCBI Taxonomy" id="1750597"/>
    <lineage>
        <taxon>Bacteria</taxon>
        <taxon>Pseudomonadati</taxon>
        <taxon>Pseudomonadota</taxon>
        <taxon>Gammaproteobacteria</taxon>
        <taxon>Chromatiales</taxon>
        <taxon>Ectothiorhodospiraceae</taxon>
        <taxon>Inmirania</taxon>
    </lineage>
</organism>
<dbReference type="InterPro" id="IPR050582">
    <property type="entry name" value="HAD-like_SerB"/>
</dbReference>
<proteinExistence type="inferred from homology"/>
<evidence type="ECO:0000256" key="9">
    <source>
        <dbReference type="ARBA" id="ARBA00052092"/>
    </source>
</evidence>
<dbReference type="NCBIfam" id="TIGR01490">
    <property type="entry name" value="HAD-SF-IB-hyp1"/>
    <property type="match status" value="1"/>
</dbReference>
<dbReference type="AlphaFoldDB" id="A0A3N1Y8A6"/>
<dbReference type="Pfam" id="PF12710">
    <property type="entry name" value="HAD"/>
    <property type="match status" value="1"/>
</dbReference>
<evidence type="ECO:0000256" key="6">
    <source>
        <dbReference type="ARBA" id="ARBA00022801"/>
    </source>
</evidence>
<dbReference type="PANTHER" id="PTHR43344">
    <property type="entry name" value="PHOSPHOSERINE PHOSPHATASE"/>
    <property type="match status" value="1"/>
</dbReference>
<dbReference type="Gene3D" id="1.20.1440.100">
    <property type="entry name" value="SG protein - dephosphorylation function"/>
    <property type="match status" value="1"/>
</dbReference>
<dbReference type="SUPFAM" id="SSF56784">
    <property type="entry name" value="HAD-like"/>
    <property type="match status" value="1"/>
</dbReference>
<evidence type="ECO:0000256" key="7">
    <source>
        <dbReference type="ARBA" id="ARBA00022842"/>
    </source>
</evidence>
<keyword evidence="7" id="KW-0460">Magnesium</keyword>
<dbReference type="EMBL" id="RJVI01000001">
    <property type="protein sequence ID" value="ROR35000.1"/>
    <property type="molecule type" value="Genomic_DNA"/>
</dbReference>
<gene>
    <name evidence="11" type="ORF">EDC57_0917</name>
</gene>
<sequence>MGLALFDLDNTLLAGDSDYLWGRFLGEAGLVDAEAYERENLRYYEAYRNGTLDIFAFLGFALRPLAEHDRGRLEALRARFVEERIRPIVLEAGRRLVERHRARGDHPVIITATNRFVTEPIAALLGVDDLLATEPEERDGRFTGRVAGVPCFREGKVERLRRWLEGRGLDLAGSWFYTDSHNDLPLLGRVAHPVAVDPDPVLRAEARRRGWPVITLRAGAEPRPDPLAASA</sequence>
<evidence type="ECO:0000256" key="10">
    <source>
        <dbReference type="ARBA" id="ARBA00053547"/>
    </source>
</evidence>
<evidence type="ECO:0000256" key="1">
    <source>
        <dbReference type="ARBA" id="ARBA00004970"/>
    </source>
</evidence>
<dbReference type="NCBIfam" id="TIGR01488">
    <property type="entry name" value="HAD-SF-IB"/>
    <property type="match status" value="1"/>
</dbReference>
<comment type="caution">
    <text evidence="11">The sequence shown here is derived from an EMBL/GenBank/DDBJ whole genome shotgun (WGS) entry which is preliminary data.</text>
</comment>
<comment type="catalytic activity">
    <reaction evidence="9">
        <text>L-histidinol phosphate + H2O = L-histidinol + phosphate</text>
        <dbReference type="Rhea" id="RHEA:14465"/>
        <dbReference type="ChEBI" id="CHEBI:15377"/>
        <dbReference type="ChEBI" id="CHEBI:43474"/>
        <dbReference type="ChEBI" id="CHEBI:57699"/>
        <dbReference type="ChEBI" id="CHEBI:57980"/>
        <dbReference type="EC" id="3.1.3.15"/>
    </reaction>
    <physiologicalReaction direction="left-to-right" evidence="9">
        <dbReference type="Rhea" id="RHEA:14466"/>
    </physiologicalReaction>
</comment>
<evidence type="ECO:0000313" key="11">
    <source>
        <dbReference type="EMBL" id="ROR35000.1"/>
    </source>
</evidence>
<keyword evidence="12" id="KW-1185">Reference proteome</keyword>
<evidence type="ECO:0000256" key="5">
    <source>
        <dbReference type="ARBA" id="ARBA00022723"/>
    </source>
</evidence>
<evidence type="ECO:0000256" key="3">
    <source>
        <dbReference type="ARBA" id="ARBA00013085"/>
    </source>
</evidence>
<dbReference type="PANTHER" id="PTHR43344:SF13">
    <property type="entry name" value="PHOSPHATASE RV3661-RELATED"/>
    <property type="match status" value="1"/>
</dbReference>
<dbReference type="Proteomes" id="UP000276634">
    <property type="component" value="Unassembled WGS sequence"/>
</dbReference>
<name>A0A3N1Y8A6_9GAMM</name>
<comment type="similarity">
    <text evidence="2">Belongs to the HAD-like hydrolase superfamily. SerB family.</text>
</comment>
<dbReference type="Gene3D" id="3.40.50.1000">
    <property type="entry name" value="HAD superfamily/HAD-like"/>
    <property type="match status" value="1"/>
</dbReference>
<evidence type="ECO:0000313" key="12">
    <source>
        <dbReference type="Proteomes" id="UP000276634"/>
    </source>
</evidence>
<comment type="function">
    <text evidence="10">Catalyzes the dephosphorylation of histidinol-phosphate to histidinol, the direct precursor of histidine.</text>
</comment>
<dbReference type="CDD" id="cd02612">
    <property type="entry name" value="HAD_PGPPase"/>
    <property type="match status" value="1"/>
</dbReference>
<dbReference type="OrthoDB" id="9784466at2"/>
<comment type="pathway">
    <text evidence="1">Amino-acid biosynthesis; L-histidine biosynthesis; L-histidine from 5-phospho-alpha-D-ribose 1-diphosphate: step 8/9.</text>
</comment>
<keyword evidence="5" id="KW-0479">Metal-binding</keyword>
<dbReference type="RefSeq" id="WP_123400641.1">
    <property type="nucleotide sequence ID" value="NZ_RJVI01000001.1"/>
</dbReference>
<evidence type="ECO:0000256" key="4">
    <source>
        <dbReference type="ARBA" id="ARBA00021697"/>
    </source>
</evidence>
<dbReference type="InterPro" id="IPR023214">
    <property type="entry name" value="HAD_sf"/>
</dbReference>
<dbReference type="InterPro" id="IPR036412">
    <property type="entry name" value="HAD-like_sf"/>
</dbReference>
<dbReference type="GO" id="GO:0004401">
    <property type="term" value="F:histidinol-phosphatase activity"/>
    <property type="evidence" value="ECO:0007669"/>
    <property type="project" value="UniProtKB-EC"/>
</dbReference>
<dbReference type="GO" id="GO:0046872">
    <property type="term" value="F:metal ion binding"/>
    <property type="evidence" value="ECO:0007669"/>
    <property type="project" value="UniProtKB-KW"/>
</dbReference>
<accession>A0A3N1Y8A6</accession>
<keyword evidence="6 11" id="KW-0378">Hydrolase</keyword>
<reference evidence="11 12" key="1">
    <citation type="submission" date="2018-11" db="EMBL/GenBank/DDBJ databases">
        <title>Genomic Encyclopedia of Type Strains, Phase IV (KMG-IV): sequencing the most valuable type-strain genomes for metagenomic binning, comparative biology and taxonomic classification.</title>
        <authorList>
            <person name="Goeker M."/>
        </authorList>
    </citation>
    <scope>NUCLEOTIDE SEQUENCE [LARGE SCALE GENOMIC DNA]</scope>
    <source>
        <strain evidence="11 12">DSM 100275</strain>
    </source>
</reference>